<dbReference type="GO" id="GO:0016301">
    <property type="term" value="F:kinase activity"/>
    <property type="evidence" value="ECO:0007669"/>
    <property type="project" value="UniProtKB-KW"/>
</dbReference>
<gene>
    <name evidence="1" type="ORF">DU473_01300</name>
</gene>
<reference evidence="1 2" key="1">
    <citation type="submission" date="2018-07" db="EMBL/GenBank/DDBJ databases">
        <title>Campylobacter zealandensis sp. nov., isolated from birds and water in New Zealand.</title>
        <authorList>
            <person name="Wilkinson D.A."/>
            <person name="Biggs P.J."/>
            <person name="French N.P."/>
            <person name="Midwinter A.C."/>
        </authorList>
    </citation>
    <scope>NUCLEOTIDE SEQUENCE [LARGE SCALE GENOMIC DNA]</scope>
    <source>
        <strain evidence="1 2">B423b</strain>
    </source>
</reference>
<dbReference type="OrthoDB" id="5372592at2"/>
<accession>A0A4Q9JVQ5</accession>
<dbReference type="AlphaFoldDB" id="A0A4Q9JVQ5"/>
<keyword evidence="2" id="KW-1185">Reference proteome</keyword>
<sequence length="181" mass="21820">MQNYKQLGIDHFYKKDFNTAKTYFSLAYEKRKNKRLLNFISLCDLALSHPQEAFLLFEFYIDNYRLKFIDKDFDQILNSVEFKNTASKSEFEDGYALNYKDFLISEEKIGFKKSFENIIHSGKLVINDREDFLEFLEKLLDNGYKDFTLNYIEDVFLHFWANKKFIKIQKKLLKMKNDSKI</sequence>
<organism evidence="1 2">
    <name type="scientific">Campylobacter novaezeelandiae</name>
    <dbReference type="NCBI Taxonomy" id="2267891"/>
    <lineage>
        <taxon>Bacteria</taxon>
        <taxon>Pseudomonadati</taxon>
        <taxon>Campylobacterota</taxon>
        <taxon>Epsilonproteobacteria</taxon>
        <taxon>Campylobacterales</taxon>
        <taxon>Campylobacteraceae</taxon>
        <taxon>Campylobacter</taxon>
    </lineage>
</organism>
<dbReference type="EMBL" id="QPGR01000002">
    <property type="protein sequence ID" value="TBR81949.1"/>
    <property type="molecule type" value="Genomic_DNA"/>
</dbReference>
<keyword evidence="1" id="KW-0418">Kinase</keyword>
<protein>
    <submittedName>
        <fullName evidence="1">Histidine kinase</fullName>
    </submittedName>
</protein>
<name>A0A4Q9JVQ5_9BACT</name>
<dbReference type="RefSeq" id="WP_131186410.1">
    <property type="nucleotide sequence ID" value="NZ_CP076657.1"/>
</dbReference>
<evidence type="ECO:0000313" key="2">
    <source>
        <dbReference type="Proteomes" id="UP000292583"/>
    </source>
</evidence>
<dbReference type="Proteomes" id="UP000292583">
    <property type="component" value="Unassembled WGS sequence"/>
</dbReference>
<keyword evidence="1" id="KW-0808">Transferase</keyword>
<evidence type="ECO:0000313" key="1">
    <source>
        <dbReference type="EMBL" id="TBR81949.1"/>
    </source>
</evidence>
<comment type="caution">
    <text evidence="1">The sequence shown here is derived from an EMBL/GenBank/DDBJ whole genome shotgun (WGS) entry which is preliminary data.</text>
</comment>
<proteinExistence type="predicted"/>